<name>A0A0D2CKV0_9EURO</name>
<dbReference type="Proteomes" id="UP000054466">
    <property type="component" value="Unassembled WGS sequence"/>
</dbReference>
<dbReference type="PANTHER" id="PTHR22893:SF91">
    <property type="entry name" value="NADPH DEHYDROGENASE 2-RELATED"/>
    <property type="match status" value="1"/>
</dbReference>
<organism evidence="2 3">
    <name type="scientific">Cladophialophora immunda</name>
    <dbReference type="NCBI Taxonomy" id="569365"/>
    <lineage>
        <taxon>Eukaryota</taxon>
        <taxon>Fungi</taxon>
        <taxon>Dikarya</taxon>
        <taxon>Ascomycota</taxon>
        <taxon>Pezizomycotina</taxon>
        <taxon>Eurotiomycetes</taxon>
        <taxon>Chaetothyriomycetidae</taxon>
        <taxon>Chaetothyriales</taxon>
        <taxon>Herpotrichiellaceae</taxon>
        <taxon>Cladophialophora</taxon>
    </lineage>
</organism>
<reference evidence="2 3" key="1">
    <citation type="submission" date="2015-01" db="EMBL/GenBank/DDBJ databases">
        <title>The Genome Sequence of Cladophialophora immunda CBS83496.</title>
        <authorList>
            <consortium name="The Broad Institute Genomics Platform"/>
            <person name="Cuomo C."/>
            <person name="de Hoog S."/>
            <person name="Gorbushina A."/>
            <person name="Stielow B."/>
            <person name="Teixiera M."/>
            <person name="Abouelleil A."/>
            <person name="Chapman S.B."/>
            <person name="Priest M."/>
            <person name="Young S.K."/>
            <person name="Wortman J."/>
            <person name="Nusbaum C."/>
            <person name="Birren B."/>
        </authorList>
    </citation>
    <scope>NUCLEOTIDE SEQUENCE [LARGE SCALE GENOMIC DNA]</scope>
    <source>
        <strain evidence="2 3">CBS 83496</strain>
    </source>
</reference>
<dbReference type="Pfam" id="PF00724">
    <property type="entry name" value="Oxidored_FMN"/>
    <property type="match status" value="1"/>
</dbReference>
<gene>
    <name evidence="2" type="ORF">PV07_02403</name>
</gene>
<dbReference type="GeneID" id="27341597"/>
<evidence type="ECO:0000313" key="3">
    <source>
        <dbReference type="Proteomes" id="UP000054466"/>
    </source>
</evidence>
<dbReference type="SUPFAM" id="SSF51395">
    <property type="entry name" value="FMN-linked oxidoreductases"/>
    <property type="match status" value="1"/>
</dbReference>
<dbReference type="RefSeq" id="XP_016250911.1">
    <property type="nucleotide sequence ID" value="XM_016389009.1"/>
</dbReference>
<accession>A0A0D2CKV0</accession>
<dbReference type="STRING" id="569365.A0A0D2CKV0"/>
<dbReference type="AlphaFoldDB" id="A0A0D2CKV0"/>
<keyword evidence="3" id="KW-1185">Reference proteome</keyword>
<dbReference type="InterPro" id="IPR013785">
    <property type="entry name" value="Aldolase_TIM"/>
</dbReference>
<feature type="domain" description="NADH:flavin oxidoreductase/NADH oxidase N-terminal" evidence="1">
    <location>
        <begin position="9"/>
        <end position="352"/>
    </location>
</feature>
<evidence type="ECO:0000313" key="2">
    <source>
        <dbReference type="EMBL" id="KIW30695.1"/>
    </source>
</evidence>
<sequence length="384" mass="42696">MADKMASSKLFQPLKIGSMALGHRIMMAPLTRYRALDDHVPMAIVADYYAQRARSLPGTLIITEASLISPRAGGYANVPGIWSKDQINSWAKVVKAIHDAGGYAICQLWAMGRAAKAEVLTTEPDGPFDVVSSSNMPIDASSSIPRALSIEEIQGFIQDYAQAARNAITAGFDGVEIHMANGYLIDQFTQDTCNNRTDQYGGSVENRARFGLEVAKAVLEAIGASRVGFRLSPWSPFQGMRMVDNSRLEEQFTYLIKELRNLDLAFMHLVEPRIGGDQDINLKDAESLEFAFDAWGSTTNAPILVAGGYNASTARQALDENRIYRDKDVAVVFGRWFISNPDLPFRIQKNIPFAKYDRTTFYTPKQEEGYNDYPFSLEYLKTLV</sequence>
<dbReference type="CDD" id="cd02933">
    <property type="entry name" value="OYE_like_FMN"/>
    <property type="match status" value="1"/>
</dbReference>
<dbReference type="VEuPathDB" id="FungiDB:PV07_02403"/>
<dbReference type="InterPro" id="IPR001155">
    <property type="entry name" value="OxRdtase_FMN_N"/>
</dbReference>
<dbReference type="Gene3D" id="3.20.20.70">
    <property type="entry name" value="Aldolase class I"/>
    <property type="match status" value="1"/>
</dbReference>
<dbReference type="EMBL" id="KN847041">
    <property type="protein sequence ID" value="KIW30695.1"/>
    <property type="molecule type" value="Genomic_DNA"/>
</dbReference>
<proteinExistence type="predicted"/>
<dbReference type="InterPro" id="IPR045247">
    <property type="entry name" value="Oye-like"/>
</dbReference>
<dbReference type="HOGENOM" id="CLU_012153_0_0_1"/>
<dbReference type="PANTHER" id="PTHR22893">
    <property type="entry name" value="NADH OXIDOREDUCTASE-RELATED"/>
    <property type="match status" value="1"/>
</dbReference>
<protein>
    <recommendedName>
        <fullName evidence="1">NADH:flavin oxidoreductase/NADH oxidase N-terminal domain-containing protein</fullName>
    </recommendedName>
</protein>
<dbReference type="FunFam" id="3.20.20.70:FF:000138">
    <property type="entry name" value="NADPH dehydrogenase 1"/>
    <property type="match status" value="1"/>
</dbReference>
<dbReference type="GO" id="GO:0003959">
    <property type="term" value="F:NADPH dehydrogenase activity"/>
    <property type="evidence" value="ECO:0007669"/>
    <property type="project" value="TreeGrafter"/>
</dbReference>
<dbReference type="OrthoDB" id="276546at2759"/>
<evidence type="ECO:0000259" key="1">
    <source>
        <dbReference type="Pfam" id="PF00724"/>
    </source>
</evidence>
<dbReference type="GO" id="GO:0010181">
    <property type="term" value="F:FMN binding"/>
    <property type="evidence" value="ECO:0007669"/>
    <property type="project" value="InterPro"/>
</dbReference>